<feature type="transmembrane region" description="Helical" evidence="5">
    <location>
        <begin position="6"/>
        <end position="23"/>
    </location>
</feature>
<reference evidence="6 7" key="2">
    <citation type="journal article" date="2016" name="J. Biotechnol.">
        <title>Complete genome sequence of Arthrobacter alpinus ERGS4:06, a yellow pigmented bacterium tolerant to cold and radiations isolated from Sikkim Himalaya.</title>
        <authorList>
            <person name="Kumar R."/>
            <person name="Singh D."/>
            <person name="Swarnkar M.K."/>
            <person name="Singh A.K."/>
            <person name="Kumar S."/>
        </authorList>
    </citation>
    <scope>NUCLEOTIDE SEQUENCE [LARGE SCALE GENOMIC DNA]</scope>
    <source>
        <strain evidence="6 7">ERGS4:06</strain>
    </source>
</reference>
<dbReference type="Pfam" id="PF02674">
    <property type="entry name" value="Colicin_V"/>
    <property type="match status" value="1"/>
</dbReference>
<organism evidence="6 7">
    <name type="scientific">Arthrobacter alpinus</name>
    <dbReference type="NCBI Taxonomy" id="656366"/>
    <lineage>
        <taxon>Bacteria</taxon>
        <taxon>Bacillati</taxon>
        <taxon>Actinomycetota</taxon>
        <taxon>Actinomycetes</taxon>
        <taxon>Micrococcales</taxon>
        <taxon>Micrococcaceae</taxon>
        <taxon>Arthrobacter</taxon>
    </lineage>
</organism>
<dbReference type="PANTHER" id="PTHR43019">
    <property type="entry name" value="SERINE ENDOPROTEASE DEGS"/>
    <property type="match status" value="1"/>
</dbReference>
<dbReference type="AlphaFoldDB" id="A0A0S2M3L4"/>
<accession>A0A0S2M3L4</accession>
<reference evidence="7" key="1">
    <citation type="submission" date="2015-11" db="EMBL/GenBank/DDBJ databases">
        <authorList>
            <person name="Kumar R."/>
            <person name="Singh D."/>
            <person name="Swarnkar M.K."/>
            <person name="Singh A.K."/>
            <person name="Kumar S."/>
        </authorList>
    </citation>
    <scope>NUCLEOTIDE SEQUENCE [LARGE SCALE GENOMIC DNA]</scope>
    <source>
        <strain evidence="7">ERGS4:06</strain>
    </source>
</reference>
<dbReference type="Gene3D" id="2.40.10.10">
    <property type="entry name" value="Trypsin-like serine proteases"/>
    <property type="match status" value="2"/>
</dbReference>
<dbReference type="InterPro" id="IPR043504">
    <property type="entry name" value="Peptidase_S1_PA_chymotrypsin"/>
</dbReference>
<comment type="subcellular location">
    <subcellularLocation>
        <location evidence="1">Membrane</location>
        <topology evidence="1">Multi-pass membrane protein</topology>
    </subcellularLocation>
</comment>
<dbReference type="InterPro" id="IPR001940">
    <property type="entry name" value="Peptidase_S1C"/>
</dbReference>
<evidence type="ECO:0000256" key="1">
    <source>
        <dbReference type="ARBA" id="ARBA00004141"/>
    </source>
</evidence>
<dbReference type="InterPro" id="IPR009003">
    <property type="entry name" value="Peptidase_S1_PA"/>
</dbReference>
<dbReference type="SUPFAM" id="SSF50494">
    <property type="entry name" value="Trypsin-like serine proteases"/>
    <property type="match status" value="1"/>
</dbReference>
<dbReference type="InterPro" id="IPR047680">
    <property type="entry name" value="MarP-like"/>
</dbReference>
<name>A0A0S2M3L4_9MICC</name>
<evidence type="ECO:0000313" key="6">
    <source>
        <dbReference type="EMBL" id="ALO68244.1"/>
    </source>
</evidence>
<dbReference type="Proteomes" id="UP000059574">
    <property type="component" value="Chromosome"/>
</dbReference>
<dbReference type="EMBL" id="CP013200">
    <property type="protein sequence ID" value="ALO68244.1"/>
    <property type="molecule type" value="Genomic_DNA"/>
</dbReference>
<evidence type="ECO:0000256" key="2">
    <source>
        <dbReference type="ARBA" id="ARBA00022692"/>
    </source>
</evidence>
<dbReference type="GO" id="GO:0004252">
    <property type="term" value="F:serine-type endopeptidase activity"/>
    <property type="evidence" value="ECO:0007669"/>
    <property type="project" value="InterPro"/>
</dbReference>
<evidence type="ECO:0000256" key="4">
    <source>
        <dbReference type="ARBA" id="ARBA00023136"/>
    </source>
</evidence>
<dbReference type="GO" id="GO:0006508">
    <property type="term" value="P:proteolysis"/>
    <property type="evidence" value="ECO:0007669"/>
    <property type="project" value="InterPro"/>
</dbReference>
<dbReference type="PRINTS" id="PR00834">
    <property type="entry name" value="PROTEASES2C"/>
</dbReference>
<evidence type="ECO:0000256" key="3">
    <source>
        <dbReference type="ARBA" id="ARBA00022989"/>
    </source>
</evidence>
<evidence type="ECO:0000313" key="7">
    <source>
        <dbReference type="Proteomes" id="UP000059574"/>
    </source>
</evidence>
<keyword evidence="4 5" id="KW-0472">Membrane</keyword>
<dbReference type="InterPro" id="IPR003825">
    <property type="entry name" value="Colicin-V_CvpA"/>
</dbReference>
<protein>
    <submittedName>
        <fullName evidence="6">Colicin V production protein</fullName>
    </submittedName>
</protein>
<proteinExistence type="predicted"/>
<keyword evidence="2 5" id="KW-0812">Transmembrane</keyword>
<gene>
    <name evidence="6" type="ORF">AS189_01370</name>
</gene>
<dbReference type="Pfam" id="PF13365">
    <property type="entry name" value="Trypsin_2"/>
    <property type="match status" value="1"/>
</dbReference>
<dbReference type="GO" id="GO:0016020">
    <property type="term" value="C:membrane"/>
    <property type="evidence" value="ECO:0007669"/>
    <property type="project" value="UniProtKB-SubCell"/>
</dbReference>
<feature type="transmembrane region" description="Helical" evidence="5">
    <location>
        <begin position="30"/>
        <end position="51"/>
    </location>
</feature>
<feature type="transmembrane region" description="Helical" evidence="5">
    <location>
        <begin position="63"/>
        <end position="81"/>
    </location>
</feature>
<feature type="transmembrane region" description="Helical" evidence="5">
    <location>
        <begin position="102"/>
        <end position="123"/>
    </location>
</feature>
<dbReference type="PANTHER" id="PTHR43019:SF23">
    <property type="entry name" value="PROTEASE DO-LIKE 5, CHLOROPLASTIC"/>
    <property type="match status" value="1"/>
</dbReference>
<dbReference type="NCBIfam" id="NF033740">
    <property type="entry name" value="MarP_fam_protase"/>
    <property type="match status" value="1"/>
</dbReference>
<dbReference type="GO" id="GO:0009403">
    <property type="term" value="P:toxin biosynthetic process"/>
    <property type="evidence" value="ECO:0007669"/>
    <property type="project" value="InterPro"/>
</dbReference>
<keyword evidence="3 5" id="KW-1133">Transmembrane helix</keyword>
<dbReference type="OrthoDB" id="9766361at2"/>
<sequence>MFGYSWLDAVLILWLLWQLIYGLKVGLVASLGGLAGFIAGAFGAFFAAPFISQYAPSPGWRTVMVIGSTIILIALGHTLGMKLGSAIGRAVKSDSIRAVNRVLGGALNVVVGSLVISIVAFGVGNLGIPLVSQLLGKSQVISRIEAWTPDPVKEAVAQGRSLVLKEGIPALLNPTGPNVEVAAPNADTNTPAWNAAAQSVMKISGTAFQCGQNQTGTGFVVSPGRVVTNAHVVAGVSMPMVQTQTQGALPARVVYFDAVKDLAVLAVDSLDAAPLSTAPTVARNTATAFAGYPLGGPLQVRPATVLSSGPMMVPDITGGAESAVDVYQLAGNVQSGNSGGPLLDTEGRVVGVVFAKATSTNNVGFALTMKEASPVIAAAPTLNSPVGSGSCKVG</sequence>
<evidence type="ECO:0000256" key="5">
    <source>
        <dbReference type="SAM" id="Phobius"/>
    </source>
</evidence>